<keyword evidence="6" id="KW-0902">Two-component regulatory system</keyword>
<dbReference type="Gene3D" id="1.10.10.60">
    <property type="entry name" value="Homeodomain-like"/>
    <property type="match status" value="1"/>
</dbReference>
<evidence type="ECO:0000256" key="3">
    <source>
        <dbReference type="ARBA" id="ARBA00022553"/>
    </source>
</evidence>
<evidence type="ECO:0000313" key="18">
    <source>
        <dbReference type="Proteomes" id="UP000178485"/>
    </source>
</evidence>
<keyword evidence="13" id="KW-0812">Transmembrane</keyword>
<evidence type="ECO:0000256" key="8">
    <source>
        <dbReference type="ARBA" id="ARBA00023125"/>
    </source>
</evidence>
<dbReference type="EMBL" id="LT608328">
    <property type="protein sequence ID" value="SCM56085.1"/>
    <property type="molecule type" value="Genomic_DNA"/>
</dbReference>
<dbReference type="InterPro" id="IPR001789">
    <property type="entry name" value="Sig_transdc_resp-reg_receiver"/>
</dbReference>
<dbReference type="SUPFAM" id="SSF48452">
    <property type="entry name" value="TPR-like"/>
    <property type="match status" value="2"/>
</dbReference>
<dbReference type="InterPro" id="IPR036890">
    <property type="entry name" value="HATPase_C_sf"/>
</dbReference>
<dbReference type="SMART" id="SM00448">
    <property type="entry name" value="REC"/>
    <property type="match status" value="1"/>
</dbReference>
<feature type="domain" description="HTH araC/xylS-type" evidence="14">
    <location>
        <begin position="858"/>
        <end position="957"/>
    </location>
</feature>
<dbReference type="GO" id="GO:0043565">
    <property type="term" value="F:sequence-specific DNA binding"/>
    <property type="evidence" value="ECO:0007669"/>
    <property type="project" value="InterPro"/>
</dbReference>
<dbReference type="Proteomes" id="UP000178485">
    <property type="component" value="Chromosome i"/>
</dbReference>
<dbReference type="Gene3D" id="3.40.50.2300">
    <property type="match status" value="1"/>
</dbReference>
<dbReference type="SMART" id="SM00028">
    <property type="entry name" value="TPR"/>
    <property type="match status" value="4"/>
</dbReference>
<dbReference type="InterPro" id="IPR018062">
    <property type="entry name" value="HTH_AraC-typ_CS"/>
</dbReference>
<dbReference type="Gene3D" id="1.10.287.130">
    <property type="match status" value="1"/>
</dbReference>
<evidence type="ECO:0000313" key="17">
    <source>
        <dbReference type="EMBL" id="SCM56085.1"/>
    </source>
</evidence>
<dbReference type="CDD" id="cd00075">
    <property type="entry name" value="HATPase"/>
    <property type="match status" value="1"/>
</dbReference>
<dbReference type="SMART" id="SM00387">
    <property type="entry name" value="HATPase_c"/>
    <property type="match status" value="1"/>
</dbReference>
<dbReference type="CDD" id="cd17574">
    <property type="entry name" value="REC_OmpR"/>
    <property type="match status" value="1"/>
</dbReference>
<dbReference type="InterPro" id="IPR005467">
    <property type="entry name" value="His_kinase_dom"/>
</dbReference>
<evidence type="ECO:0000259" key="14">
    <source>
        <dbReference type="PROSITE" id="PS01124"/>
    </source>
</evidence>
<dbReference type="SUPFAM" id="SSF55874">
    <property type="entry name" value="ATPase domain of HSP90 chaperone/DNA topoisomerase II/histidine kinase"/>
    <property type="match status" value="1"/>
</dbReference>
<dbReference type="CDD" id="cd00082">
    <property type="entry name" value="HisKA"/>
    <property type="match status" value="1"/>
</dbReference>
<dbReference type="InterPro" id="IPR004358">
    <property type="entry name" value="Sig_transdc_His_kin-like_C"/>
</dbReference>
<evidence type="ECO:0000256" key="10">
    <source>
        <dbReference type="ARBA" id="ARBA00023163"/>
    </source>
</evidence>
<dbReference type="InterPro" id="IPR011006">
    <property type="entry name" value="CheY-like_superfamily"/>
</dbReference>
<dbReference type="InterPro" id="IPR011990">
    <property type="entry name" value="TPR-like_helical_dom_sf"/>
</dbReference>
<dbReference type="SUPFAM" id="SSF47384">
    <property type="entry name" value="Homodimeric domain of signal transducing histidine kinase"/>
    <property type="match status" value="1"/>
</dbReference>
<proteinExistence type="predicted"/>
<evidence type="ECO:0000256" key="7">
    <source>
        <dbReference type="ARBA" id="ARBA00023015"/>
    </source>
</evidence>
<evidence type="ECO:0000256" key="2">
    <source>
        <dbReference type="ARBA" id="ARBA00012438"/>
    </source>
</evidence>
<dbReference type="STRING" id="1642646.ING2E5A_0715"/>
<dbReference type="Pfam" id="PF02518">
    <property type="entry name" value="HATPase_c"/>
    <property type="match status" value="1"/>
</dbReference>
<keyword evidence="7" id="KW-0805">Transcription regulation</keyword>
<evidence type="ECO:0000256" key="9">
    <source>
        <dbReference type="ARBA" id="ARBA00023136"/>
    </source>
</evidence>
<evidence type="ECO:0000256" key="1">
    <source>
        <dbReference type="ARBA" id="ARBA00000085"/>
    </source>
</evidence>
<dbReference type="Pfam" id="PF00072">
    <property type="entry name" value="Response_reg"/>
    <property type="match status" value="1"/>
</dbReference>
<dbReference type="InterPro" id="IPR003661">
    <property type="entry name" value="HisK_dim/P_dom"/>
</dbReference>
<keyword evidence="9 13" id="KW-0472">Membrane</keyword>
<name>A0A1G4G4X8_9BACT</name>
<feature type="modified residue" description="4-aspartylphosphate" evidence="11">
    <location>
        <position position="760"/>
    </location>
</feature>
<dbReference type="FunFam" id="3.30.565.10:FF:000006">
    <property type="entry name" value="Sensor histidine kinase WalK"/>
    <property type="match status" value="1"/>
</dbReference>
<keyword evidence="3 11" id="KW-0597">Phosphoprotein</keyword>
<keyword evidence="18" id="KW-1185">Reference proteome</keyword>
<feature type="domain" description="Response regulatory" evidence="16">
    <location>
        <begin position="712"/>
        <end position="827"/>
    </location>
</feature>
<feature type="domain" description="Histidine kinase" evidence="15">
    <location>
        <begin position="447"/>
        <end position="663"/>
    </location>
</feature>
<dbReference type="FunFam" id="1.10.287.130:FF:000001">
    <property type="entry name" value="Two-component sensor histidine kinase"/>
    <property type="match status" value="1"/>
</dbReference>
<keyword evidence="13" id="KW-1133">Transmembrane helix</keyword>
<protein>
    <recommendedName>
        <fullName evidence="2">histidine kinase</fullName>
        <ecNumber evidence="2">2.7.13.3</ecNumber>
    </recommendedName>
</protein>
<organism evidence="17 18">
    <name type="scientific">Petrimonas mucosa</name>
    <dbReference type="NCBI Taxonomy" id="1642646"/>
    <lineage>
        <taxon>Bacteria</taxon>
        <taxon>Pseudomonadati</taxon>
        <taxon>Bacteroidota</taxon>
        <taxon>Bacteroidia</taxon>
        <taxon>Bacteroidales</taxon>
        <taxon>Dysgonomonadaceae</taxon>
        <taxon>Petrimonas</taxon>
    </lineage>
</organism>
<gene>
    <name evidence="17" type="primary">tmoS3</name>
    <name evidence="17" type="ORF">ING2E5A_0715</name>
</gene>
<keyword evidence="5 17" id="KW-0418">Kinase</keyword>
<dbReference type="PROSITE" id="PS00041">
    <property type="entry name" value="HTH_ARAC_FAMILY_1"/>
    <property type="match status" value="1"/>
</dbReference>
<dbReference type="PROSITE" id="PS50110">
    <property type="entry name" value="RESPONSE_REGULATORY"/>
    <property type="match status" value="1"/>
</dbReference>
<comment type="catalytic activity">
    <reaction evidence="1">
        <text>ATP + protein L-histidine = ADP + protein N-phospho-L-histidine.</text>
        <dbReference type="EC" id="2.7.13.3"/>
    </reaction>
</comment>
<evidence type="ECO:0000256" key="12">
    <source>
        <dbReference type="PROSITE-ProRule" id="PRU00339"/>
    </source>
</evidence>
<dbReference type="SMART" id="SM00388">
    <property type="entry name" value="HisKA"/>
    <property type="match status" value="1"/>
</dbReference>
<feature type="transmembrane region" description="Helical" evidence="13">
    <location>
        <begin position="401"/>
        <end position="425"/>
    </location>
</feature>
<dbReference type="InterPro" id="IPR036097">
    <property type="entry name" value="HisK_dim/P_sf"/>
</dbReference>
<dbReference type="PRINTS" id="PR00344">
    <property type="entry name" value="BCTRLSENSOR"/>
</dbReference>
<evidence type="ECO:0000259" key="15">
    <source>
        <dbReference type="PROSITE" id="PS50109"/>
    </source>
</evidence>
<evidence type="ECO:0000256" key="13">
    <source>
        <dbReference type="SAM" id="Phobius"/>
    </source>
</evidence>
<dbReference type="InterPro" id="IPR009057">
    <property type="entry name" value="Homeodomain-like_sf"/>
</dbReference>
<dbReference type="InterPro" id="IPR018060">
    <property type="entry name" value="HTH_AraC"/>
</dbReference>
<feature type="repeat" description="TPR" evidence="12">
    <location>
        <begin position="121"/>
        <end position="154"/>
    </location>
</feature>
<dbReference type="SUPFAM" id="SSF46689">
    <property type="entry name" value="Homeodomain-like"/>
    <property type="match status" value="1"/>
</dbReference>
<dbReference type="SUPFAM" id="SSF52172">
    <property type="entry name" value="CheY-like"/>
    <property type="match status" value="1"/>
</dbReference>
<dbReference type="Pfam" id="PF00512">
    <property type="entry name" value="HisKA"/>
    <property type="match status" value="1"/>
</dbReference>
<reference evidence="17 18" key="1">
    <citation type="submission" date="2016-08" db="EMBL/GenBank/DDBJ databases">
        <authorList>
            <person name="Seilhamer J.J."/>
        </authorList>
    </citation>
    <scope>NUCLEOTIDE SEQUENCE [LARGE SCALE GENOMIC DNA]</scope>
    <source>
        <strain evidence="17">ING2-E5A</strain>
    </source>
</reference>
<evidence type="ECO:0000256" key="6">
    <source>
        <dbReference type="ARBA" id="ARBA00023012"/>
    </source>
</evidence>
<dbReference type="PANTHER" id="PTHR43547:SF2">
    <property type="entry name" value="HYBRID SIGNAL TRANSDUCTION HISTIDINE KINASE C"/>
    <property type="match status" value="1"/>
</dbReference>
<sequence length="958" mass="108711">MNFFVEYLHVLHKRFASRTVVIFLVLMQVHASCTRSGSSTTESVQFRDSLEKRIHYGNISTDSILSLFNSYSVSRNQVGIYVTSSELGDRYRGLSDFSRAINFHQQSLNAALILKDTIYIAQAYNNIGTDMRRIGALPEASDYHYRALQITENYHDVDEKANLRNRVMALNGIGNVALSINDYKEAERSFKEALKGEAILESLLGEAINYANLGAIFQMRREYDSAMYYYNLSMIKNQLVGSELGIGLCYTHFGEIFEEQYEYSKAENEFRKAYEVMGRIDDKWHWLVACLAVSRINLKLGNFNEALGYLEKAKATALEIESPEHLSEVYALYEMYYSRNGNYKDALESNKLSVAYKDSIISVQKNNQVIDTRINYEQEKNLKFIDQLNREKKVQARETRIILAGSAIALLFLISLSIALWYAFLQRTKKNRMLREIDKVKSHFFTNITHEFRTPLTIILGHSRQLQNKRVPYEEEKYYLAAIEKQGEQMLRLVNQLLDISKISSGLDKPVWKRGNIVTFIGMLIDRYRLFANDKNIIISFHPQSSIIEMDFVPNYITDILQNLLSNAIKYTSDSGLVSILVTSDEENVKIKVADNGVGISEEDLGKIFDLFYRVSDSSGNQHGSGIGLAFTKQLVEQMNGTIEVKSQLYKGSEFTVTLPLRSFGSENIEKWEPGSDSPYNTNFSVYRKQELGPPPDILAEEESPGIEGKPTILLVEDNPDVLAFVYTLLRDGYNVVTAVDGVDGLKKAFALVPDIIITDAMMPRKDGLTLCREVKSSTILNHIPIIMITAKTDSDDMLAGLKCGADVYIRKPFQPEELLIRISNLLDFIKVMKVKYMNAVLDEDSKEPQDANMVFLQNVTDLILEKISNPDLNPQLIADALNVSTSQLNRKINAITGFSSSSYILQVRIDYSKRLLLQPNKNVGEVAEACGFFDMAYFSRTFKKVTGVTPTAYRNQA</sequence>
<dbReference type="Pfam" id="PF12833">
    <property type="entry name" value="HTH_18"/>
    <property type="match status" value="1"/>
</dbReference>
<dbReference type="GO" id="GO:0000155">
    <property type="term" value="F:phosphorelay sensor kinase activity"/>
    <property type="evidence" value="ECO:0007669"/>
    <property type="project" value="InterPro"/>
</dbReference>
<evidence type="ECO:0000256" key="11">
    <source>
        <dbReference type="PROSITE-ProRule" id="PRU00169"/>
    </source>
</evidence>
<dbReference type="GO" id="GO:0003700">
    <property type="term" value="F:DNA-binding transcription factor activity"/>
    <property type="evidence" value="ECO:0007669"/>
    <property type="project" value="InterPro"/>
</dbReference>
<accession>A0A1G4G4X8</accession>
<keyword evidence="10" id="KW-0804">Transcription</keyword>
<dbReference type="PANTHER" id="PTHR43547">
    <property type="entry name" value="TWO-COMPONENT HISTIDINE KINASE"/>
    <property type="match status" value="1"/>
</dbReference>
<dbReference type="EC" id="2.7.13.3" evidence="2"/>
<dbReference type="InterPro" id="IPR019734">
    <property type="entry name" value="TPR_rpt"/>
</dbReference>
<dbReference type="RefSeq" id="WP_083373168.1">
    <property type="nucleotide sequence ID" value="NZ_LT608328.1"/>
</dbReference>
<dbReference type="PROSITE" id="PS01124">
    <property type="entry name" value="HTH_ARAC_FAMILY_2"/>
    <property type="match status" value="1"/>
</dbReference>
<keyword evidence="4 17" id="KW-0808">Transferase</keyword>
<dbReference type="AlphaFoldDB" id="A0A1G4G4X8"/>
<dbReference type="Gene3D" id="1.25.40.10">
    <property type="entry name" value="Tetratricopeptide repeat domain"/>
    <property type="match status" value="1"/>
</dbReference>
<dbReference type="SMART" id="SM00342">
    <property type="entry name" value="HTH_ARAC"/>
    <property type="match status" value="1"/>
</dbReference>
<dbReference type="KEGG" id="pmuc:ING2E5A_0715"/>
<keyword evidence="12" id="KW-0802">TPR repeat</keyword>
<evidence type="ECO:0000256" key="5">
    <source>
        <dbReference type="ARBA" id="ARBA00022777"/>
    </source>
</evidence>
<evidence type="ECO:0000256" key="4">
    <source>
        <dbReference type="ARBA" id="ARBA00022679"/>
    </source>
</evidence>
<dbReference type="Gene3D" id="3.30.565.10">
    <property type="entry name" value="Histidine kinase-like ATPase, C-terminal domain"/>
    <property type="match status" value="1"/>
</dbReference>
<dbReference type="Pfam" id="PF13424">
    <property type="entry name" value="TPR_12"/>
    <property type="match status" value="1"/>
</dbReference>
<keyword evidence="8" id="KW-0238">DNA-binding</keyword>
<evidence type="ECO:0000259" key="16">
    <source>
        <dbReference type="PROSITE" id="PS50110"/>
    </source>
</evidence>
<dbReference type="PROSITE" id="PS50109">
    <property type="entry name" value="HIS_KIN"/>
    <property type="match status" value="1"/>
</dbReference>
<dbReference type="PROSITE" id="PS50005">
    <property type="entry name" value="TPR"/>
    <property type="match status" value="1"/>
</dbReference>
<dbReference type="InterPro" id="IPR003594">
    <property type="entry name" value="HATPase_dom"/>
</dbReference>